<gene>
    <name evidence="2" type="ORF">EJB05_06826</name>
</gene>
<evidence type="ECO:0000313" key="3">
    <source>
        <dbReference type="Proteomes" id="UP000324897"/>
    </source>
</evidence>
<dbReference type="AlphaFoldDB" id="A0A5J9WIW2"/>
<protein>
    <submittedName>
        <fullName evidence="2">Uncharacterized protein</fullName>
    </submittedName>
</protein>
<feature type="non-terminal residue" evidence="2">
    <location>
        <position position="1"/>
    </location>
</feature>
<reference evidence="2 3" key="1">
    <citation type="journal article" date="2019" name="Sci. Rep.">
        <title>A high-quality genome of Eragrostis curvula grass provides insights into Poaceae evolution and supports new strategies to enhance forage quality.</title>
        <authorList>
            <person name="Carballo J."/>
            <person name="Santos B.A.C.M."/>
            <person name="Zappacosta D."/>
            <person name="Garbus I."/>
            <person name="Selva J.P."/>
            <person name="Gallo C.A."/>
            <person name="Diaz A."/>
            <person name="Albertini E."/>
            <person name="Caccamo M."/>
            <person name="Echenique V."/>
        </authorList>
    </citation>
    <scope>NUCLEOTIDE SEQUENCE [LARGE SCALE GENOMIC DNA]</scope>
    <source>
        <strain evidence="3">cv. Victoria</strain>
        <tissue evidence="2">Leaf</tissue>
    </source>
</reference>
<sequence>MDPRLPAGGVPAVRLASRLQLATFFTRASPSPSSRRGRRHGCTGPPPALTADVRVVIRRHFVSGPGGVRFVEKVAEDIVLRRRPSRLLRAPENVDRALAKDVMPLVRHPFDRNAVVRAGKEICEHVAAACADPRIQHGGAHVLVLVDTFASPVVFRRLPMQRVVCAPPKIVAVVKTATNPSEDLESTVPTEKPKPVGVIGDKRPKSAAEEMFQGWVPW</sequence>
<feature type="region of interest" description="Disordered" evidence="1">
    <location>
        <begin position="181"/>
        <end position="205"/>
    </location>
</feature>
<evidence type="ECO:0000256" key="1">
    <source>
        <dbReference type="SAM" id="MobiDB-lite"/>
    </source>
</evidence>
<dbReference type="EMBL" id="RWGY01000004">
    <property type="protein sequence ID" value="TVU47234.1"/>
    <property type="molecule type" value="Genomic_DNA"/>
</dbReference>
<organism evidence="2 3">
    <name type="scientific">Eragrostis curvula</name>
    <name type="common">weeping love grass</name>
    <dbReference type="NCBI Taxonomy" id="38414"/>
    <lineage>
        <taxon>Eukaryota</taxon>
        <taxon>Viridiplantae</taxon>
        <taxon>Streptophyta</taxon>
        <taxon>Embryophyta</taxon>
        <taxon>Tracheophyta</taxon>
        <taxon>Spermatophyta</taxon>
        <taxon>Magnoliopsida</taxon>
        <taxon>Liliopsida</taxon>
        <taxon>Poales</taxon>
        <taxon>Poaceae</taxon>
        <taxon>PACMAD clade</taxon>
        <taxon>Chloridoideae</taxon>
        <taxon>Eragrostideae</taxon>
        <taxon>Eragrostidinae</taxon>
        <taxon>Eragrostis</taxon>
    </lineage>
</organism>
<comment type="caution">
    <text evidence="2">The sequence shown here is derived from an EMBL/GenBank/DDBJ whole genome shotgun (WGS) entry which is preliminary data.</text>
</comment>
<dbReference type="Proteomes" id="UP000324897">
    <property type="component" value="Chromosome 5"/>
</dbReference>
<name>A0A5J9WIW2_9POAL</name>
<dbReference type="OrthoDB" id="689428at2759"/>
<feature type="region of interest" description="Disordered" evidence="1">
    <location>
        <begin position="27"/>
        <end position="46"/>
    </location>
</feature>
<proteinExistence type="predicted"/>
<keyword evidence="3" id="KW-1185">Reference proteome</keyword>
<accession>A0A5J9WIW2</accession>
<dbReference type="Gramene" id="TVU47234">
    <property type="protein sequence ID" value="TVU47234"/>
    <property type="gene ID" value="EJB05_06826"/>
</dbReference>
<evidence type="ECO:0000313" key="2">
    <source>
        <dbReference type="EMBL" id="TVU47234.1"/>
    </source>
</evidence>